<dbReference type="Proteomes" id="UP000770015">
    <property type="component" value="Unassembled WGS sequence"/>
</dbReference>
<protein>
    <recommendedName>
        <fullName evidence="5">Serine protein kinase</fullName>
    </recommendedName>
</protein>
<evidence type="ECO:0000313" key="4">
    <source>
        <dbReference type="Proteomes" id="UP000770015"/>
    </source>
</evidence>
<accession>A0A9P8VFT8</accession>
<organism evidence="3 4">
    <name type="scientific">Plectosphaerella plurivora</name>
    <dbReference type="NCBI Taxonomy" id="936078"/>
    <lineage>
        <taxon>Eukaryota</taxon>
        <taxon>Fungi</taxon>
        <taxon>Dikarya</taxon>
        <taxon>Ascomycota</taxon>
        <taxon>Pezizomycotina</taxon>
        <taxon>Sordariomycetes</taxon>
        <taxon>Hypocreomycetidae</taxon>
        <taxon>Glomerellales</taxon>
        <taxon>Plectosphaerellaceae</taxon>
        <taxon>Plectosphaerella</taxon>
    </lineage>
</organism>
<evidence type="ECO:0000256" key="1">
    <source>
        <dbReference type="SAM" id="Coils"/>
    </source>
</evidence>
<reference evidence="3" key="1">
    <citation type="journal article" date="2021" name="Nat. Commun.">
        <title>Genetic determinants of endophytism in the Arabidopsis root mycobiome.</title>
        <authorList>
            <person name="Mesny F."/>
            <person name="Miyauchi S."/>
            <person name="Thiergart T."/>
            <person name="Pickel B."/>
            <person name="Atanasova L."/>
            <person name="Karlsson M."/>
            <person name="Huettel B."/>
            <person name="Barry K.W."/>
            <person name="Haridas S."/>
            <person name="Chen C."/>
            <person name="Bauer D."/>
            <person name="Andreopoulos W."/>
            <person name="Pangilinan J."/>
            <person name="LaButti K."/>
            <person name="Riley R."/>
            <person name="Lipzen A."/>
            <person name="Clum A."/>
            <person name="Drula E."/>
            <person name="Henrissat B."/>
            <person name="Kohler A."/>
            <person name="Grigoriev I.V."/>
            <person name="Martin F.M."/>
            <person name="Hacquard S."/>
        </authorList>
    </citation>
    <scope>NUCLEOTIDE SEQUENCE</scope>
    <source>
        <strain evidence="3">MPI-SDFR-AT-0117</strain>
    </source>
</reference>
<dbReference type="AlphaFoldDB" id="A0A9P8VFT8"/>
<evidence type="ECO:0008006" key="5">
    <source>
        <dbReference type="Google" id="ProtNLM"/>
    </source>
</evidence>
<dbReference type="EMBL" id="JAGSXJ010000007">
    <property type="protein sequence ID" value="KAH6689664.1"/>
    <property type="molecule type" value="Genomic_DNA"/>
</dbReference>
<sequence length="1060" mass="115742">MSDKTEPNSSFKLTPPRIGEDKYAAFRGIDAFAIYNAQTDGFVLNAELNFEDMLLIYAETVYIQSSTIKLPGKKIGIFCHSLVIGPESACIDVSGANGNAATSSTARAGNGGDGGSVWLYVEAPTPALRTKLSLQAYGGDGGRGADGSPAGNGGDGGASGTISCYIGSAVVRYQERLSTAVVDKNWSVWVKDLSESIAHDMTDLDGTIIDKSTKDAWKTTVLTMVDFLPEVEKLKSALYALVNSTKRVTPKLVVKDKITLLNQSIDKFGSTRIGPGLPKTKDKGALVQLAKDCDDFFGGSAAEQMLLAGMDAVLAIMAELTPTDGRGSPLINNFTAISNDLNASLMLETYEFTSATCQLGGGKGGRGGNGTTPADMAGKPGVNGKESTAETKIVSLVGRQTDCEIDQAIVSPEQCQMILDEADGFYFTNNVLSMPEAMSRYVKLKKRLLFLDVLPKDDAATKTPLGKALSRLDSQYKLSYEVISQLRTIYDTVKRRLACILLKQDMWGHSDTWVPRLSLAYYGDRVTKMIEGFQELEKTFVAYGEAEQKETFTQVEVTAAKKANDAMGRAAKDKMESIMDEGGERDLATIQIHNSGVSMADAGTVLAEALKEFAAEIRSCFSVSADTLLDALSTLSLAPEGFAAVVQAAGVWYKSSSKIEDAQGNLVKKEYIISQIKSCGGSIDSLAREYEKLEPENLKVDDPGYAKIITNAADLEKIVKNFEERISSAEHVKTALTAFLKAATERNAAVITYNALIQTYFRLDGIVKSSKDESQKLGEQLLFLDKSLPAIYFWLKRLKQQNHFEILGELNNQARALCFWAPKVVGSVIFDAPSVKQGTEELLKQQEKLISEFERAYETIRSGAWQSWPGDPTFQKEGISVPLSPRILKDLRNGGDNHEVLLSITPEAHFEFGNMANVRLTQVRVWLRGATVSPVGSGSRTQWPLHVELTHWGYETIHDSNGKACQFQHATVNLHFKYETTLFNPEGLIDQPNIVYEHQDLDYDYGGGAQPGANIKPPFGPFGDWTIRVPKAMNPGLYLDNVTEGWIEFCGRNQALSRPH</sequence>
<feature type="region of interest" description="Disordered" evidence="2">
    <location>
        <begin position="362"/>
        <end position="386"/>
    </location>
</feature>
<evidence type="ECO:0000313" key="3">
    <source>
        <dbReference type="EMBL" id="KAH6689664.1"/>
    </source>
</evidence>
<feature type="coiled-coil region" evidence="1">
    <location>
        <begin position="705"/>
        <end position="732"/>
    </location>
</feature>
<evidence type="ECO:0000256" key="2">
    <source>
        <dbReference type="SAM" id="MobiDB-lite"/>
    </source>
</evidence>
<comment type="caution">
    <text evidence="3">The sequence shown here is derived from an EMBL/GenBank/DDBJ whole genome shotgun (WGS) entry which is preliminary data.</text>
</comment>
<keyword evidence="1" id="KW-0175">Coiled coil</keyword>
<keyword evidence="4" id="KW-1185">Reference proteome</keyword>
<dbReference type="OrthoDB" id="10016792at2759"/>
<proteinExistence type="predicted"/>
<gene>
    <name evidence="3" type="ORF">F5X68DRAFT_230280</name>
</gene>
<name>A0A9P8VFT8_9PEZI</name>